<dbReference type="GO" id="GO:0071973">
    <property type="term" value="P:bacterial-type flagellum-dependent cell motility"/>
    <property type="evidence" value="ECO:0007669"/>
    <property type="project" value="TreeGrafter"/>
</dbReference>
<protein>
    <recommendedName>
        <fullName evidence="6">Flagellar secretion chaperone FliS</fullName>
    </recommendedName>
</protein>
<dbReference type="CDD" id="cd16098">
    <property type="entry name" value="FliS"/>
    <property type="match status" value="1"/>
</dbReference>
<evidence type="ECO:0000256" key="4">
    <source>
        <dbReference type="ARBA" id="ARBA00022795"/>
    </source>
</evidence>
<accession>A0A5C4T316</accession>
<gene>
    <name evidence="7" type="primary">fliS</name>
    <name evidence="7" type="ORF">FE784_25430</name>
</gene>
<dbReference type="NCBIfam" id="TIGR00208">
    <property type="entry name" value="fliS"/>
    <property type="match status" value="1"/>
</dbReference>
<comment type="subcellular location">
    <subcellularLocation>
        <location evidence="1 6">Cytoplasm</location>
        <location evidence="1 6">Cytosol</location>
    </subcellularLocation>
</comment>
<sequence>MTAPKEQLLLLLYNVAIKACKEAKETIVQKDYGQAHKHLLKAQEVLLELMITLDQNIPISEHLTKLYDYFIDQLIEANVKKDAAPVDQVLTFLIELRDTWAEAAKKARTGGAAVPAATTAAPSAASSASAHG</sequence>
<dbReference type="GO" id="GO:0044780">
    <property type="term" value="P:bacterial-type flagellum assembly"/>
    <property type="evidence" value="ECO:0007669"/>
    <property type="project" value="InterPro"/>
</dbReference>
<keyword evidence="7" id="KW-0282">Flagellum</keyword>
<keyword evidence="7" id="KW-0969">Cilium</keyword>
<evidence type="ECO:0000313" key="8">
    <source>
        <dbReference type="Proteomes" id="UP000307943"/>
    </source>
</evidence>
<organism evidence="7 8">
    <name type="scientific">Paenibacillus hemerocallicola</name>
    <dbReference type="NCBI Taxonomy" id="1172614"/>
    <lineage>
        <taxon>Bacteria</taxon>
        <taxon>Bacillati</taxon>
        <taxon>Bacillota</taxon>
        <taxon>Bacilli</taxon>
        <taxon>Bacillales</taxon>
        <taxon>Paenibacillaceae</taxon>
        <taxon>Paenibacillus</taxon>
    </lineage>
</organism>
<evidence type="ECO:0000256" key="3">
    <source>
        <dbReference type="ARBA" id="ARBA00022490"/>
    </source>
</evidence>
<comment type="similarity">
    <text evidence="2 6">Belongs to the FliS family.</text>
</comment>
<dbReference type="PANTHER" id="PTHR34773">
    <property type="entry name" value="FLAGELLAR SECRETION CHAPERONE FLIS"/>
    <property type="match status" value="1"/>
</dbReference>
<keyword evidence="3 6" id="KW-0963">Cytoplasm</keyword>
<name>A0A5C4T316_9BACL</name>
<keyword evidence="4 6" id="KW-1005">Bacterial flagellum biogenesis</keyword>
<keyword evidence="7" id="KW-0966">Cell projection</keyword>
<keyword evidence="8" id="KW-1185">Reference proteome</keyword>
<evidence type="ECO:0000256" key="6">
    <source>
        <dbReference type="PIRNR" id="PIRNR039090"/>
    </source>
</evidence>
<dbReference type="OrthoDB" id="1524959at2"/>
<keyword evidence="5" id="KW-0143">Chaperone</keyword>
<evidence type="ECO:0000313" key="7">
    <source>
        <dbReference type="EMBL" id="TNJ63452.1"/>
    </source>
</evidence>
<proteinExistence type="inferred from homology"/>
<dbReference type="AlphaFoldDB" id="A0A5C4T316"/>
<dbReference type="Pfam" id="PF02561">
    <property type="entry name" value="FliS"/>
    <property type="match status" value="1"/>
</dbReference>
<evidence type="ECO:0000256" key="1">
    <source>
        <dbReference type="ARBA" id="ARBA00004514"/>
    </source>
</evidence>
<evidence type="ECO:0000256" key="2">
    <source>
        <dbReference type="ARBA" id="ARBA00008787"/>
    </source>
</evidence>
<dbReference type="GO" id="GO:0005829">
    <property type="term" value="C:cytosol"/>
    <property type="evidence" value="ECO:0007669"/>
    <property type="project" value="UniProtKB-SubCell"/>
</dbReference>
<comment type="caution">
    <text evidence="7">The sequence shown here is derived from an EMBL/GenBank/DDBJ whole genome shotgun (WGS) entry which is preliminary data.</text>
</comment>
<dbReference type="Gene3D" id="1.20.120.340">
    <property type="entry name" value="Flagellar protein FliS"/>
    <property type="match status" value="1"/>
</dbReference>
<dbReference type="InterPro" id="IPR036584">
    <property type="entry name" value="FliS_sf"/>
</dbReference>
<dbReference type="InterPro" id="IPR003713">
    <property type="entry name" value="FliS"/>
</dbReference>
<dbReference type="PIRSF" id="PIRSF039090">
    <property type="entry name" value="Flis"/>
    <property type="match status" value="1"/>
</dbReference>
<dbReference type="Proteomes" id="UP000307943">
    <property type="component" value="Unassembled WGS sequence"/>
</dbReference>
<dbReference type="PANTHER" id="PTHR34773:SF1">
    <property type="entry name" value="FLAGELLAR SECRETION CHAPERONE FLIS"/>
    <property type="match status" value="1"/>
</dbReference>
<evidence type="ECO:0000256" key="5">
    <source>
        <dbReference type="ARBA" id="ARBA00023186"/>
    </source>
</evidence>
<dbReference type="EMBL" id="VDCQ01000043">
    <property type="protein sequence ID" value="TNJ63452.1"/>
    <property type="molecule type" value="Genomic_DNA"/>
</dbReference>
<dbReference type="SUPFAM" id="SSF101116">
    <property type="entry name" value="Flagellar export chaperone FliS"/>
    <property type="match status" value="1"/>
</dbReference>
<reference evidence="7 8" key="1">
    <citation type="submission" date="2019-05" db="EMBL/GenBank/DDBJ databases">
        <title>We sequenced the genome of Paenibacillus hemerocallicola KCTC 33185 for further insight into its adaptation and study the phylogeny of Paenibacillus.</title>
        <authorList>
            <person name="Narsing Rao M.P."/>
        </authorList>
    </citation>
    <scope>NUCLEOTIDE SEQUENCE [LARGE SCALE GENOMIC DNA]</scope>
    <source>
        <strain evidence="7 8">KCTC 33185</strain>
    </source>
</reference>